<name>A0AAW2QZM9_SESRA</name>
<reference evidence="1" key="2">
    <citation type="journal article" date="2024" name="Plant">
        <title>Genomic evolution and insights into agronomic trait innovations of Sesamum species.</title>
        <authorList>
            <person name="Miao H."/>
            <person name="Wang L."/>
            <person name="Qu L."/>
            <person name="Liu H."/>
            <person name="Sun Y."/>
            <person name="Le M."/>
            <person name="Wang Q."/>
            <person name="Wei S."/>
            <person name="Zheng Y."/>
            <person name="Lin W."/>
            <person name="Duan Y."/>
            <person name="Cao H."/>
            <person name="Xiong S."/>
            <person name="Wang X."/>
            <person name="Wei L."/>
            <person name="Li C."/>
            <person name="Ma Q."/>
            <person name="Ju M."/>
            <person name="Zhao R."/>
            <person name="Li G."/>
            <person name="Mu C."/>
            <person name="Tian Q."/>
            <person name="Mei H."/>
            <person name="Zhang T."/>
            <person name="Gao T."/>
            <person name="Zhang H."/>
        </authorList>
    </citation>
    <scope>NUCLEOTIDE SEQUENCE</scope>
    <source>
        <strain evidence="1">G02</strain>
    </source>
</reference>
<accession>A0AAW2QZM9</accession>
<protein>
    <submittedName>
        <fullName evidence="1">Uncharacterized protein</fullName>
    </submittedName>
</protein>
<organism evidence="1">
    <name type="scientific">Sesamum radiatum</name>
    <name type="common">Black benniseed</name>
    <dbReference type="NCBI Taxonomy" id="300843"/>
    <lineage>
        <taxon>Eukaryota</taxon>
        <taxon>Viridiplantae</taxon>
        <taxon>Streptophyta</taxon>
        <taxon>Embryophyta</taxon>
        <taxon>Tracheophyta</taxon>
        <taxon>Spermatophyta</taxon>
        <taxon>Magnoliopsida</taxon>
        <taxon>eudicotyledons</taxon>
        <taxon>Gunneridae</taxon>
        <taxon>Pentapetalae</taxon>
        <taxon>asterids</taxon>
        <taxon>lamiids</taxon>
        <taxon>Lamiales</taxon>
        <taxon>Pedaliaceae</taxon>
        <taxon>Sesamum</taxon>
    </lineage>
</organism>
<reference evidence="1" key="1">
    <citation type="submission" date="2020-06" db="EMBL/GenBank/DDBJ databases">
        <authorList>
            <person name="Li T."/>
            <person name="Hu X."/>
            <person name="Zhang T."/>
            <person name="Song X."/>
            <person name="Zhang H."/>
            <person name="Dai N."/>
            <person name="Sheng W."/>
            <person name="Hou X."/>
            <person name="Wei L."/>
        </authorList>
    </citation>
    <scope>NUCLEOTIDE SEQUENCE</scope>
    <source>
        <strain evidence="1">G02</strain>
        <tissue evidence="1">Leaf</tissue>
    </source>
</reference>
<sequence length="60" mass="6649">MVASTATLFAKCLAHAMKLTVRGCIPLDSLLLKELIRLHNPGLVFISETKLKAKRCELIK</sequence>
<dbReference type="AlphaFoldDB" id="A0AAW2QZM9"/>
<evidence type="ECO:0000313" key="1">
    <source>
        <dbReference type="EMBL" id="KAL0373490.1"/>
    </source>
</evidence>
<dbReference type="EMBL" id="JACGWJ010000014">
    <property type="protein sequence ID" value="KAL0373490.1"/>
    <property type="molecule type" value="Genomic_DNA"/>
</dbReference>
<comment type="caution">
    <text evidence="1">The sequence shown here is derived from an EMBL/GenBank/DDBJ whole genome shotgun (WGS) entry which is preliminary data.</text>
</comment>
<gene>
    <name evidence="1" type="ORF">Sradi_3264700</name>
</gene>
<proteinExistence type="predicted"/>